<protein>
    <submittedName>
        <fullName evidence="1">FMN-binding negative transcriptional regulator</fullName>
    </submittedName>
</protein>
<evidence type="ECO:0000313" key="2">
    <source>
        <dbReference type="Proteomes" id="UP001225576"/>
    </source>
</evidence>
<dbReference type="Gene3D" id="2.30.110.10">
    <property type="entry name" value="Electron Transport, Fmn-binding Protein, Chain A"/>
    <property type="match status" value="1"/>
</dbReference>
<dbReference type="EMBL" id="JASPDQ010000001">
    <property type="protein sequence ID" value="MDK8600970.1"/>
    <property type="molecule type" value="Genomic_DNA"/>
</dbReference>
<dbReference type="RefSeq" id="WP_068539066.1">
    <property type="nucleotide sequence ID" value="NZ_JASPDQ010000001.1"/>
</dbReference>
<dbReference type="AlphaFoldDB" id="A0AAW6ZCL2"/>
<dbReference type="Proteomes" id="UP001225576">
    <property type="component" value="Unassembled WGS sequence"/>
</dbReference>
<evidence type="ECO:0000313" key="1">
    <source>
        <dbReference type="EMBL" id="MDK8600970.1"/>
    </source>
</evidence>
<dbReference type="InterPro" id="IPR007396">
    <property type="entry name" value="TR_PAI2-type"/>
</dbReference>
<dbReference type="Pfam" id="PF04299">
    <property type="entry name" value="FMN_bind_2"/>
    <property type="match status" value="1"/>
</dbReference>
<name>A0AAW6ZCL2_9ACTO</name>
<dbReference type="PANTHER" id="PTHR35802:SF1">
    <property type="entry name" value="PROTEASE SYNTHASE AND SPORULATION PROTEIN PAI 2"/>
    <property type="match status" value="1"/>
</dbReference>
<dbReference type="SUPFAM" id="SSF50475">
    <property type="entry name" value="FMN-binding split barrel"/>
    <property type="match status" value="1"/>
</dbReference>
<sequence>MYVAQQHAMDRAAALGFAGSIGVGQLVSVGAGGLNATYLPFNIVECGSKVVAQFHLNRVNPQWRDAGEAMLIVQGPSAHVSGLDLPAERPGAKLPTVPTLNYVTVHLRGSLSIHDDTAWKQAHLTALVEHFEREWRVGQHTSYELVHAAFAAMVGVELEVAEVIGKAKLSQNLSAEGIAETARHLRERDESACPVADLMEEIAIPWAKEREGRVEGARKLPIAWDKKEDPRRYVVDYGWLWEEPPHNDGTPAVLRLVLTDGAETKARAAAEEWLAGLPQDGGMPGRGGWAVKGGVVECEHAGAVGLDLVSAGEDVADGISAAAEDAFANLIASTDLGVRWEQLPREESHK</sequence>
<dbReference type="PANTHER" id="PTHR35802">
    <property type="entry name" value="PROTEASE SYNTHASE AND SPORULATION PROTEIN PAI 2"/>
    <property type="match status" value="1"/>
</dbReference>
<accession>A0AAW6ZCL2</accession>
<reference evidence="1" key="1">
    <citation type="submission" date="2023-05" db="EMBL/GenBank/DDBJ databases">
        <title>Genomic Catalog of Human Bladder Bacteria.</title>
        <authorList>
            <person name="Du J."/>
        </authorList>
    </citation>
    <scope>NUCLEOTIDE SEQUENCE</scope>
    <source>
        <strain evidence="1">UMB1304A</strain>
    </source>
</reference>
<proteinExistence type="predicted"/>
<comment type="caution">
    <text evidence="1">The sequence shown here is derived from an EMBL/GenBank/DDBJ whole genome shotgun (WGS) entry which is preliminary data.</text>
</comment>
<organism evidence="1 2">
    <name type="scientific">Trueperella bernardiae</name>
    <dbReference type="NCBI Taxonomy" id="59561"/>
    <lineage>
        <taxon>Bacteria</taxon>
        <taxon>Bacillati</taxon>
        <taxon>Actinomycetota</taxon>
        <taxon>Actinomycetes</taxon>
        <taxon>Actinomycetales</taxon>
        <taxon>Actinomycetaceae</taxon>
        <taxon>Trueperella</taxon>
    </lineage>
</organism>
<dbReference type="InterPro" id="IPR012349">
    <property type="entry name" value="Split_barrel_FMN-bd"/>
</dbReference>
<gene>
    <name evidence="1" type="ORF">QP858_00610</name>
</gene>